<dbReference type="GO" id="GO:0000993">
    <property type="term" value="F:RNA polymerase II complex binding"/>
    <property type="evidence" value="ECO:0007669"/>
    <property type="project" value="TreeGrafter"/>
</dbReference>
<feature type="compositionally biased region" description="Pro residues" evidence="4">
    <location>
        <begin position="88"/>
        <end position="112"/>
    </location>
</feature>
<dbReference type="GO" id="GO:0016593">
    <property type="term" value="C:Cdc73/Paf1 complex"/>
    <property type="evidence" value="ECO:0007669"/>
    <property type="project" value="InterPro"/>
</dbReference>
<dbReference type="RefSeq" id="XP_038971465.1">
    <property type="nucleotide sequence ID" value="XM_039115537.1"/>
</dbReference>
<evidence type="ECO:0000256" key="4">
    <source>
        <dbReference type="SAM" id="MobiDB-lite"/>
    </source>
</evidence>
<organism evidence="5 6">
    <name type="scientific">Phoenix dactylifera</name>
    <name type="common">Date palm</name>
    <dbReference type="NCBI Taxonomy" id="42345"/>
    <lineage>
        <taxon>Eukaryota</taxon>
        <taxon>Viridiplantae</taxon>
        <taxon>Streptophyta</taxon>
        <taxon>Embryophyta</taxon>
        <taxon>Tracheophyta</taxon>
        <taxon>Spermatophyta</taxon>
        <taxon>Magnoliopsida</taxon>
        <taxon>Liliopsida</taxon>
        <taxon>Arecaceae</taxon>
        <taxon>Coryphoideae</taxon>
        <taxon>Phoeniceae</taxon>
        <taxon>Phoenix</taxon>
    </lineage>
</organism>
<evidence type="ECO:0000256" key="1">
    <source>
        <dbReference type="ARBA" id="ARBA00004123"/>
    </source>
</evidence>
<evidence type="ECO:0000313" key="5">
    <source>
        <dbReference type="Proteomes" id="UP000228380"/>
    </source>
</evidence>
<dbReference type="Proteomes" id="UP000228380">
    <property type="component" value="Chromosome 18"/>
</dbReference>
<reference evidence="6" key="2">
    <citation type="submission" date="2025-08" db="UniProtKB">
        <authorList>
            <consortium name="RefSeq"/>
        </authorList>
    </citation>
    <scope>IDENTIFICATION</scope>
    <source>
        <tissue evidence="6">Young leaves</tissue>
    </source>
</reference>
<dbReference type="PANTHER" id="PTHR23188">
    <property type="entry name" value="RNA POLYMERASE II-ASSOCIATED FACTOR 1 HOMOLOG"/>
    <property type="match status" value="1"/>
</dbReference>
<dbReference type="OrthoDB" id="10260285at2759"/>
<dbReference type="Pfam" id="PF03985">
    <property type="entry name" value="Paf1"/>
    <property type="match status" value="1"/>
</dbReference>
<feature type="compositionally biased region" description="Basic and acidic residues" evidence="4">
    <location>
        <begin position="225"/>
        <end position="248"/>
    </location>
</feature>
<dbReference type="PANTHER" id="PTHR23188:SF12">
    <property type="entry name" value="RNA POLYMERASE II-ASSOCIATED FACTOR 1 HOMOLOG"/>
    <property type="match status" value="1"/>
</dbReference>
<dbReference type="GeneID" id="103710734"/>
<evidence type="ECO:0000256" key="3">
    <source>
        <dbReference type="ARBA" id="ARBA00023242"/>
    </source>
</evidence>
<dbReference type="InterPro" id="IPR007133">
    <property type="entry name" value="RNA_pol_II-assoc_Paf1"/>
</dbReference>
<proteinExistence type="inferred from homology"/>
<comment type="subcellular location">
    <subcellularLocation>
        <location evidence="1">Nucleus</location>
    </subcellularLocation>
</comment>
<comment type="similarity">
    <text evidence="2">Belongs to the PAF1 family.</text>
</comment>
<dbReference type="AlphaFoldDB" id="A0A8B8ZBK4"/>
<protein>
    <submittedName>
        <fullName evidence="6">Protein PAF1 homolog</fullName>
    </submittedName>
</protein>
<gene>
    <name evidence="6" type="primary">LOC103710734</name>
</gene>
<feature type="region of interest" description="Disordered" evidence="4">
    <location>
        <begin position="1"/>
        <end position="260"/>
    </location>
</feature>
<feature type="compositionally biased region" description="Low complexity" evidence="4">
    <location>
        <begin position="206"/>
        <end position="216"/>
    </location>
</feature>
<sequence>MASFRPFPPPPPPQSSFPPPPSQAPAPNQNPLAPPLSMQPPIGHRQPYPQYGRIPPNQGFADPFNRQRNQQQAPPPRPPHQPQQQYPYGPPFPPAPPLPSSSYPPPPPPQPQPSMYYSSSQYNPPALPPPPPPPPPSSPPPDPSLPPPPPPPVAPPSVPPPPPPPPPSHSTQSMPAKEAPHPGRQPMPSIPLKQQKPPSGPPVAAPPAGRDAAHPGGPNGPSGRVETEEERRARKRKEYEKQKMENKRQQMLKQSQATVLQKTQMLATGNARPHGSMAGSRTVERRTTPFLSGERVENRLKKLTTFLCKMKFRNELPDPTAQPKLLAVNTDKDRYTKYTITSLEKMHKPRLYVEQDLGIPLDLLDASVYNPPKVRPPLASEDQELLRDDEVATPIKREGIKKKDRPTDKGVSWLVKTQYISPLSTDVTKLSLTEKQAKEMRENREGRNAFLENLNNREKQIQAIEESFEAAQLPPIHQTNPKLQAVEILPLLPNFDRYEDQFAMLTFDGDPTADAEQYKKLHNSIRDEHESQAIVKSFVANGSDPTKPEKFLAYMVPAPDELSKDMYDENEDISYSWVREYHWDVRGDDADDPTTYLVTFDNKAARYLPLPTRLVLQKKRAKEGRFGDETEHFPVPSRVTVRRRSAVAIGELKEHGEISVKKDQIDIMSLKGGRFSRDDDFERQHKLARLDDMDQFSGEEDMSD</sequence>
<accession>A0A8B8ZBK4</accession>
<feature type="compositionally biased region" description="Low complexity" evidence="4">
    <location>
        <begin position="113"/>
        <end position="124"/>
    </location>
</feature>
<keyword evidence="3" id="KW-0539">Nucleus</keyword>
<feature type="compositionally biased region" description="Pro residues" evidence="4">
    <location>
        <begin position="1"/>
        <end position="24"/>
    </location>
</feature>
<name>A0A8B8ZBK4_PHODC</name>
<feature type="compositionally biased region" description="Polar residues" evidence="4">
    <location>
        <begin position="249"/>
        <end position="260"/>
    </location>
</feature>
<keyword evidence="5" id="KW-1185">Reference proteome</keyword>
<evidence type="ECO:0000313" key="6">
    <source>
        <dbReference type="RefSeq" id="XP_038971465.1"/>
    </source>
</evidence>
<dbReference type="GO" id="GO:0006368">
    <property type="term" value="P:transcription elongation by RNA polymerase II"/>
    <property type="evidence" value="ECO:0007669"/>
    <property type="project" value="InterPro"/>
</dbReference>
<dbReference type="KEGG" id="pda:103710734"/>
<feature type="compositionally biased region" description="Pro residues" evidence="4">
    <location>
        <begin position="125"/>
        <end position="168"/>
    </location>
</feature>
<evidence type="ECO:0000256" key="2">
    <source>
        <dbReference type="ARBA" id="ARBA00007560"/>
    </source>
</evidence>
<dbReference type="GO" id="GO:0003682">
    <property type="term" value="F:chromatin binding"/>
    <property type="evidence" value="ECO:0007669"/>
    <property type="project" value="TreeGrafter"/>
</dbReference>
<reference evidence="5" key="1">
    <citation type="journal article" date="2019" name="Nat. Commun.">
        <title>Genome-wide association mapping of date palm fruit traits.</title>
        <authorList>
            <person name="Hazzouri K.M."/>
            <person name="Gros-Balthazard M."/>
            <person name="Flowers J.M."/>
            <person name="Copetti D."/>
            <person name="Lemansour A."/>
            <person name="Lebrun M."/>
            <person name="Masmoudi K."/>
            <person name="Ferrand S."/>
            <person name="Dhar M.I."/>
            <person name="Fresquez Z.A."/>
            <person name="Rosas U."/>
            <person name="Zhang J."/>
            <person name="Talag J."/>
            <person name="Lee S."/>
            <person name="Kudrna D."/>
            <person name="Powell R.F."/>
            <person name="Leitch I.J."/>
            <person name="Krueger R.R."/>
            <person name="Wing R.A."/>
            <person name="Amiri K.M.A."/>
            <person name="Purugganan M.D."/>
        </authorList>
    </citation>
    <scope>NUCLEOTIDE SEQUENCE [LARGE SCALE GENOMIC DNA]</scope>
    <source>
        <strain evidence="5">cv. Khalas</strain>
    </source>
</reference>